<dbReference type="PRINTS" id="PR00385">
    <property type="entry name" value="P450"/>
</dbReference>
<keyword evidence="3 7" id="KW-0479">Metal-binding</keyword>
<evidence type="ECO:0000256" key="4">
    <source>
        <dbReference type="ARBA" id="ARBA00023002"/>
    </source>
</evidence>
<dbReference type="RefSeq" id="XP_029642748.2">
    <property type="nucleotide sequence ID" value="XM_029786888.2"/>
</dbReference>
<keyword evidence="7 8" id="KW-0349">Heme</keyword>
<dbReference type="GO" id="GO:0016705">
    <property type="term" value="F:oxidoreductase activity, acting on paired donors, with incorporation or reduction of molecular oxygen"/>
    <property type="evidence" value="ECO:0007669"/>
    <property type="project" value="InterPro"/>
</dbReference>
<comment type="cofactor">
    <cofactor evidence="1 7">
        <name>heme</name>
        <dbReference type="ChEBI" id="CHEBI:30413"/>
    </cofactor>
</comment>
<feature type="binding site" description="axial binding residue" evidence="7">
    <location>
        <position position="445"/>
    </location>
    <ligand>
        <name>heme</name>
        <dbReference type="ChEBI" id="CHEBI:30413"/>
    </ligand>
    <ligandPart>
        <name>Fe</name>
        <dbReference type="ChEBI" id="CHEBI:18248"/>
    </ligandPart>
</feature>
<reference evidence="11" key="1">
    <citation type="submission" date="2025-08" db="UniProtKB">
        <authorList>
            <consortium name="RefSeq"/>
        </authorList>
    </citation>
    <scope>IDENTIFICATION</scope>
</reference>
<dbReference type="PROSITE" id="PS00086">
    <property type="entry name" value="CYTOCHROME_P450"/>
    <property type="match status" value="1"/>
</dbReference>
<dbReference type="Pfam" id="PF00067">
    <property type="entry name" value="p450"/>
    <property type="match status" value="1"/>
</dbReference>
<evidence type="ECO:0000256" key="7">
    <source>
        <dbReference type="PIRSR" id="PIRSR602401-1"/>
    </source>
</evidence>
<dbReference type="AlphaFoldDB" id="A0A6P7SWU1"/>
<evidence type="ECO:0000256" key="2">
    <source>
        <dbReference type="ARBA" id="ARBA00010617"/>
    </source>
</evidence>
<keyword evidence="9" id="KW-1133">Transmembrane helix</keyword>
<keyword evidence="9" id="KW-0812">Transmembrane</keyword>
<protein>
    <submittedName>
        <fullName evidence="11">Cytochrome P450 2B4-like isoform X1</fullName>
    </submittedName>
</protein>
<evidence type="ECO:0000256" key="3">
    <source>
        <dbReference type="ARBA" id="ARBA00022723"/>
    </source>
</evidence>
<evidence type="ECO:0000256" key="8">
    <source>
        <dbReference type="RuleBase" id="RU000461"/>
    </source>
</evidence>
<feature type="transmembrane region" description="Helical" evidence="9">
    <location>
        <begin position="12"/>
        <end position="31"/>
    </location>
</feature>
<evidence type="ECO:0000256" key="1">
    <source>
        <dbReference type="ARBA" id="ARBA00001971"/>
    </source>
</evidence>
<evidence type="ECO:0000256" key="6">
    <source>
        <dbReference type="ARBA" id="ARBA00023033"/>
    </source>
</evidence>
<dbReference type="Proteomes" id="UP000515154">
    <property type="component" value="Linkage group LG11"/>
</dbReference>
<evidence type="ECO:0000313" key="10">
    <source>
        <dbReference type="Proteomes" id="UP000515154"/>
    </source>
</evidence>
<evidence type="ECO:0000256" key="9">
    <source>
        <dbReference type="SAM" id="Phobius"/>
    </source>
</evidence>
<evidence type="ECO:0000313" key="11">
    <source>
        <dbReference type="RefSeq" id="XP_029642748.2"/>
    </source>
</evidence>
<sequence>MDICPSYAIETINIQSFLFGLVTLLLVRWFMTRKKYNYNLPPGPTSFPIIGNLPQMITTTDLCSKMKDFRKQYGDIFKLKLGSDTLVTVCKTEWILEGLVKKGEEFKGRPYWIYMTKLLSRKQGIFFNTGKEWKDLKKFLYATFRDLGMGKRKLEDQIYLETQRLCKVFQSHNGKPFSLGDPLAYFSLSIVYYIIFGERIRFGELEFQEIVENLRFFFKNSSAFIPENFFPFLRFFRWNSPIEQILKNDRKIRSYIKEKIREHKETYNGDDIRDFIDVYLLTLEKEPNSESLSEVNMFRTIIDIFVAGTDTTATSLSWVFLYMAKYPDIQEKCREEIQKVTNLNRPITMEDKRHMTYVAATLLEAQRMAPVAPLTAPHASTIDTKLGGYDIPKNTIVQFMLMAAHYDPKYWDKPEEFRPERWIDENNELKKNEAYMPFSLGPRICAGVSLVNIESFIAFSNILQKFRLESPDETPMTMEGRQSGITYVPVKNNIRAIPL</sequence>
<dbReference type="InterPro" id="IPR036396">
    <property type="entry name" value="Cyt_P450_sf"/>
</dbReference>
<dbReference type="SUPFAM" id="SSF48264">
    <property type="entry name" value="Cytochrome P450"/>
    <property type="match status" value="1"/>
</dbReference>
<keyword evidence="5 7" id="KW-0408">Iron</keyword>
<keyword evidence="6 8" id="KW-0503">Monooxygenase</keyword>
<gene>
    <name evidence="11" type="primary">LOC115217246</name>
</gene>
<keyword evidence="10" id="KW-1185">Reference proteome</keyword>
<keyword evidence="9" id="KW-0472">Membrane</keyword>
<dbReference type="InterPro" id="IPR050182">
    <property type="entry name" value="Cytochrome_P450_fam2"/>
</dbReference>
<dbReference type="GO" id="GO:0004497">
    <property type="term" value="F:monooxygenase activity"/>
    <property type="evidence" value="ECO:0007669"/>
    <property type="project" value="UniProtKB-KW"/>
</dbReference>
<dbReference type="InterPro" id="IPR001128">
    <property type="entry name" value="Cyt_P450"/>
</dbReference>
<dbReference type="GO" id="GO:0005506">
    <property type="term" value="F:iron ion binding"/>
    <property type="evidence" value="ECO:0007669"/>
    <property type="project" value="InterPro"/>
</dbReference>
<name>A0A6P7SWU1_9MOLL</name>
<dbReference type="InterPro" id="IPR002401">
    <property type="entry name" value="Cyt_P450_E_grp-I"/>
</dbReference>
<organism evidence="10 11">
    <name type="scientific">Octopus sinensis</name>
    <name type="common">East Asian common octopus</name>
    <dbReference type="NCBI Taxonomy" id="2607531"/>
    <lineage>
        <taxon>Eukaryota</taxon>
        <taxon>Metazoa</taxon>
        <taxon>Spiralia</taxon>
        <taxon>Lophotrochozoa</taxon>
        <taxon>Mollusca</taxon>
        <taxon>Cephalopoda</taxon>
        <taxon>Coleoidea</taxon>
        <taxon>Octopodiformes</taxon>
        <taxon>Octopoda</taxon>
        <taxon>Incirrata</taxon>
        <taxon>Octopodidae</taxon>
        <taxon>Octopus</taxon>
    </lineage>
</organism>
<dbReference type="KEGG" id="osn:115217246"/>
<dbReference type="FunFam" id="1.10.630.10:FF:000036">
    <property type="entry name" value="CYtochrome P450 family"/>
    <property type="match status" value="1"/>
</dbReference>
<comment type="similarity">
    <text evidence="2 8">Belongs to the cytochrome P450 family.</text>
</comment>
<evidence type="ECO:0000256" key="5">
    <source>
        <dbReference type="ARBA" id="ARBA00023004"/>
    </source>
</evidence>
<dbReference type="PANTHER" id="PTHR24300">
    <property type="entry name" value="CYTOCHROME P450 508A4-RELATED"/>
    <property type="match status" value="1"/>
</dbReference>
<dbReference type="InterPro" id="IPR017972">
    <property type="entry name" value="Cyt_P450_CS"/>
</dbReference>
<keyword evidence="4 8" id="KW-0560">Oxidoreductase</keyword>
<proteinExistence type="inferred from homology"/>
<dbReference type="PRINTS" id="PR00463">
    <property type="entry name" value="EP450I"/>
</dbReference>
<dbReference type="GO" id="GO:0020037">
    <property type="term" value="F:heme binding"/>
    <property type="evidence" value="ECO:0007669"/>
    <property type="project" value="InterPro"/>
</dbReference>
<dbReference type="Gene3D" id="1.10.630.10">
    <property type="entry name" value="Cytochrome P450"/>
    <property type="match status" value="1"/>
</dbReference>
<accession>A0A6P7SWU1</accession>